<name>A0A9E7HSK3_9LILI</name>
<proteinExistence type="predicted"/>
<organism evidence="1 2">
    <name type="scientific">Musa troglodytarum</name>
    <name type="common">fe'i banana</name>
    <dbReference type="NCBI Taxonomy" id="320322"/>
    <lineage>
        <taxon>Eukaryota</taxon>
        <taxon>Viridiplantae</taxon>
        <taxon>Streptophyta</taxon>
        <taxon>Embryophyta</taxon>
        <taxon>Tracheophyta</taxon>
        <taxon>Spermatophyta</taxon>
        <taxon>Magnoliopsida</taxon>
        <taxon>Liliopsida</taxon>
        <taxon>Zingiberales</taxon>
        <taxon>Musaceae</taxon>
        <taxon>Musa</taxon>
    </lineage>
</organism>
<dbReference type="EMBL" id="CP097510">
    <property type="protein sequence ID" value="URE35439.1"/>
    <property type="molecule type" value="Genomic_DNA"/>
</dbReference>
<accession>A0A9E7HSK3</accession>
<reference evidence="1" key="1">
    <citation type="submission" date="2022-05" db="EMBL/GenBank/DDBJ databases">
        <title>The Musa troglodytarum L. genome provides insights into the mechanism of non-climacteric behaviour and enrichment of carotenoids.</title>
        <authorList>
            <person name="Wang J."/>
        </authorList>
    </citation>
    <scope>NUCLEOTIDE SEQUENCE</scope>
    <source>
        <tissue evidence="1">Leaf</tissue>
    </source>
</reference>
<sequence>MGLRSSINCSASSMQCYPSTQPIFVAQSKGMHQETNMLLHFNHQSTSNVMHVFLVLKDMGLRSSINCSTSSMQCYPSTQPIFVAQSKGMHQETNMLLHFNHQSTSNVMHVFLVLKEMGLRSSMHCSTSPMQCYPSTQPIFVAQSKGMHPETNMLLHFNHQSTRNVMHAFLVLKEMGLRSSINCSINVGPYFFIYN</sequence>
<evidence type="ECO:0000313" key="1">
    <source>
        <dbReference type="EMBL" id="URE35439.1"/>
    </source>
</evidence>
<evidence type="ECO:0000313" key="2">
    <source>
        <dbReference type="Proteomes" id="UP001055439"/>
    </source>
</evidence>
<gene>
    <name evidence="1" type="ORF">MUK42_16167</name>
</gene>
<dbReference type="AlphaFoldDB" id="A0A9E7HSK3"/>
<dbReference type="Proteomes" id="UP001055439">
    <property type="component" value="Chromosome 8"/>
</dbReference>
<protein>
    <submittedName>
        <fullName evidence="1">Uncharacterized protein</fullName>
    </submittedName>
</protein>
<keyword evidence="2" id="KW-1185">Reference proteome</keyword>